<dbReference type="Proteomes" id="UP000476332">
    <property type="component" value="Unassembled WGS sequence"/>
</dbReference>
<evidence type="ECO:0000259" key="1">
    <source>
        <dbReference type="PROSITE" id="PS51729"/>
    </source>
</evidence>
<dbReference type="InterPro" id="IPR031165">
    <property type="entry name" value="GNAT_YJDJ"/>
</dbReference>
<proteinExistence type="predicted"/>
<dbReference type="SUPFAM" id="SSF55729">
    <property type="entry name" value="Acyl-CoA N-acyltransferases (Nat)"/>
    <property type="match status" value="1"/>
</dbReference>
<evidence type="ECO:0000313" key="2">
    <source>
        <dbReference type="EMBL" id="NDV87947.1"/>
    </source>
</evidence>
<name>A0A6L9MJF1_9HYPH</name>
<reference evidence="2 3" key="1">
    <citation type="submission" date="2020-01" db="EMBL/GenBank/DDBJ databases">
        <title>Genomes of bacteria type strains.</title>
        <authorList>
            <person name="Chen J."/>
            <person name="Zhu S."/>
            <person name="Chen J."/>
        </authorList>
    </citation>
    <scope>NUCLEOTIDE SEQUENCE [LARGE SCALE GENOMIC DNA]</scope>
    <source>
        <strain evidence="2 3">KCTC 52919</strain>
    </source>
</reference>
<protein>
    <recommendedName>
        <fullName evidence="1">N-acetyltransferase domain-containing protein</fullName>
    </recommendedName>
</protein>
<keyword evidence="3" id="KW-1185">Reference proteome</keyword>
<evidence type="ECO:0000313" key="3">
    <source>
        <dbReference type="Proteomes" id="UP000476332"/>
    </source>
</evidence>
<feature type="domain" description="N-acetyltransferase" evidence="1">
    <location>
        <begin position="1"/>
        <end position="66"/>
    </location>
</feature>
<dbReference type="Gene3D" id="3.40.630.30">
    <property type="match status" value="1"/>
</dbReference>
<organism evidence="2 3">
    <name type="scientific">Aurantimonas aggregata</name>
    <dbReference type="NCBI Taxonomy" id="2047720"/>
    <lineage>
        <taxon>Bacteria</taxon>
        <taxon>Pseudomonadati</taxon>
        <taxon>Pseudomonadota</taxon>
        <taxon>Alphaproteobacteria</taxon>
        <taxon>Hyphomicrobiales</taxon>
        <taxon>Aurantimonadaceae</taxon>
        <taxon>Aurantimonas</taxon>
    </lineage>
</organism>
<dbReference type="Pfam" id="PF14542">
    <property type="entry name" value="Acetyltransf_CG"/>
    <property type="match status" value="1"/>
</dbReference>
<dbReference type="PROSITE" id="PS51729">
    <property type="entry name" value="GNAT_YJDJ"/>
    <property type="match status" value="1"/>
</dbReference>
<dbReference type="InterPro" id="IPR016181">
    <property type="entry name" value="Acyl_CoA_acyltransferase"/>
</dbReference>
<dbReference type="EMBL" id="JAAAMJ010000011">
    <property type="protein sequence ID" value="NDV87947.1"/>
    <property type="molecule type" value="Genomic_DNA"/>
</dbReference>
<comment type="caution">
    <text evidence="2">The sequence shown here is derived from an EMBL/GenBank/DDBJ whole genome shotgun (WGS) entry which is preliminary data.</text>
</comment>
<dbReference type="AlphaFoldDB" id="A0A6L9MJF1"/>
<gene>
    <name evidence="2" type="ORF">GTW51_14670</name>
</gene>
<accession>A0A6L9MJF1</accession>
<sequence>MQPGGKGLIIIDHTEAPAALRGRKIGERLVRQAIEDARREDIAIVPLCPFAEAQIDRHREWQTNGRTCCVGHRPMSVKSVRSHRSWLRLRPRRCPVRRPSRPACRAMIP</sequence>